<feature type="transmembrane region" description="Helical" evidence="7">
    <location>
        <begin position="73"/>
        <end position="95"/>
    </location>
</feature>
<dbReference type="GO" id="GO:0016887">
    <property type="term" value="F:ATP hydrolysis activity"/>
    <property type="evidence" value="ECO:0007669"/>
    <property type="project" value="InterPro"/>
</dbReference>
<dbReference type="Pfam" id="PF00664">
    <property type="entry name" value="ABC_membrane"/>
    <property type="match status" value="1"/>
</dbReference>
<feature type="domain" description="ABC transporter" evidence="8">
    <location>
        <begin position="357"/>
        <end position="604"/>
    </location>
</feature>
<evidence type="ECO:0000313" key="10">
    <source>
        <dbReference type="EMBL" id="RAK26300.1"/>
    </source>
</evidence>
<dbReference type="SMART" id="SM00382">
    <property type="entry name" value="AAA"/>
    <property type="match status" value="1"/>
</dbReference>
<dbReference type="InterPro" id="IPR036640">
    <property type="entry name" value="ABC1_TM_sf"/>
</dbReference>
<feature type="transmembrane region" description="Helical" evidence="7">
    <location>
        <begin position="263"/>
        <end position="287"/>
    </location>
</feature>
<evidence type="ECO:0000256" key="3">
    <source>
        <dbReference type="ARBA" id="ARBA00022741"/>
    </source>
</evidence>
<feature type="transmembrane region" description="Helical" evidence="7">
    <location>
        <begin position="181"/>
        <end position="200"/>
    </location>
</feature>
<dbReference type="PANTHER" id="PTHR24221">
    <property type="entry name" value="ATP-BINDING CASSETTE SUB-FAMILY B"/>
    <property type="match status" value="1"/>
</dbReference>
<keyword evidence="4 10" id="KW-0067">ATP-binding</keyword>
<dbReference type="Gene3D" id="1.20.1560.10">
    <property type="entry name" value="ABC transporter type 1, transmembrane domain"/>
    <property type="match status" value="1"/>
</dbReference>
<dbReference type="PROSITE" id="PS00211">
    <property type="entry name" value="ABC_TRANSPORTER_1"/>
    <property type="match status" value="1"/>
</dbReference>
<dbReference type="GO" id="GO:0005524">
    <property type="term" value="F:ATP binding"/>
    <property type="evidence" value="ECO:0007669"/>
    <property type="project" value="UniProtKB-KW"/>
</dbReference>
<dbReference type="EMBL" id="QLMJ01000028">
    <property type="protein sequence ID" value="RAK26300.1"/>
    <property type="molecule type" value="Genomic_DNA"/>
</dbReference>
<gene>
    <name evidence="10" type="ORF">B0I29_128150</name>
</gene>
<organism evidence="10 11">
    <name type="scientific">Actinoplanes lutulentus</name>
    <dbReference type="NCBI Taxonomy" id="1287878"/>
    <lineage>
        <taxon>Bacteria</taxon>
        <taxon>Bacillati</taxon>
        <taxon>Actinomycetota</taxon>
        <taxon>Actinomycetes</taxon>
        <taxon>Micromonosporales</taxon>
        <taxon>Micromonosporaceae</taxon>
        <taxon>Actinoplanes</taxon>
    </lineage>
</organism>
<feature type="transmembrane region" description="Helical" evidence="7">
    <location>
        <begin position="156"/>
        <end position="175"/>
    </location>
</feature>
<dbReference type="InterPro" id="IPR039421">
    <property type="entry name" value="Type_1_exporter"/>
</dbReference>
<reference evidence="10 11" key="1">
    <citation type="submission" date="2018-06" db="EMBL/GenBank/DDBJ databases">
        <title>Genomic Encyclopedia of Type Strains, Phase III (KMG-III): the genomes of soil and plant-associated and newly described type strains.</title>
        <authorList>
            <person name="Whitman W."/>
        </authorList>
    </citation>
    <scope>NUCLEOTIDE SEQUENCE [LARGE SCALE GENOMIC DNA]</scope>
    <source>
        <strain evidence="10 11">CGMCC 4.7090</strain>
    </source>
</reference>
<name>A0A327YXH5_9ACTN</name>
<dbReference type="AlphaFoldDB" id="A0A327YXH5"/>
<dbReference type="InterPro" id="IPR011527">
    <property type="entry name" value="ABC1_TM_dom"/>
</dbReference>
<keyword evidence="5 7" id="KW-1133">Transmembrane helix</keyword>
<evidence type="ECO:0000256" key="6">
    <source>
        <dbReference type="ARBA" id="ARBA00023136"/>
    </source>
</evidence>
<dbReference type="SUPFAM" id="SSF90123">
    <property type="entry name" value="ABC transporter transmembrane region"/>
    <property type="match status" value="1"/>
</dbReference>
<evidence type="ECO:0000256" key="4">
    <source>
        <dbReference type="ARBA" id="ARBA00022840"/>
    </source>
</evidence>
<evidence type="ECO:0000259" key="9">
    <source>
        <dbReference type="PROSITE" id="PS50929"/>
    </source>
</evidence>
<dbReference type="InterPro" id="IPR003593">
    <property type="entry name" value="AAA+_ATPase"/>
</dbReference>
<keyword evidence="3" id="KW-0547">Nucleotide-binding</keyword>
<evidence type="ECO:0000256" key="5">
    <source>
        <dbReference type="ARBA" id="ARBA00022989"/>
    </source>
</evidence>
<sequence>MRVPMSLDRPEAAAPGLSSISGRSFLTTALRFSPQLRQGLLVTGLLALLAGGGRIVAPLTIQQAIDSGLAPHTVAPAVTVGAIAVLVAGASSLLLNRRLQEKVESALAGLRRDGLRRVHDMAASTADRVPSADLVSRLTSDVDQVTTFLQGGGIQFVTNAAQLLIAGVIMSVFSWQLAVPVLLLSALLISTMMLMQRVIARRYAQARRDLSRLQSVVAESVAGAPVIRSTGTAARTARKLDDAVDQARDSLLRTLVPLHGNTALGEVTIGVMTVTVLLGGVWFSLAGDPAQPRLSSGEVVAMIFLVTFFVRPLQFLVQSLGEAQNALTGWRRSLELVATPSEAVTDGSALPPGPLGVRVTQVSARYGSGPLVLHALSVEIEPGEHVAVVGRTGSGKSTFAKLLTRRVVPSAGTICVGGVALDRIASLAGRVVIVPQDPFLFDGTIADNINLGTPHTAVSQGNAAGASPSGSSRDGVERIVDELGLSDWLAGLPDGLDTQVGLRGERLSVGERQLVALARTALADPDLVIFDEATSGVDPATDVAVQKALAVLTRGRTTIAIAHRMITAETADRVLVFDGGRIVQSGHHSALAARPGRYAALIDAWRNQ</sequence>
<dbReference type="Pfam" id="PF00005">
    <property type="entry name" value="ABC_tran"/>
    <property type="match status" value="1"/>
</dbReference>
<evidence type="ECO:0000256" key="1">
    <source>
        <dbReference type="ARBA" id="ARBA00004651"/>
    </source>
</evidence>
<evidence type="ECO:0000256" key="7">
    <source>
        <dbReference type="SAM" id="Phobius"/>
    </source>
</evidence>
<comment type="caution">
    <text evidence="10">The sequence shown here is derived from an EMBL/GenBank/DDBJ whole genome shotgun (WGS) entry which is preliminary data.</text>
</comment>
<dbReference type="OrthoDB" id="9806127at2"/>
<dbReference type="RefSeq" id="WP_111654784.1">
    <property type="nucleotide sequence ID" value="NZ_JACHWI010000014.1"/>
</dbReference>
<dbReference type="SUPFAM" id="SSF52540">
    <property type="entry name" value="P-loop containing nucleoside triphosphate hydrolases"/>
    <property type="match status" value="1"/>
</dbReference>
<dbReference type="Gene3D" id="3.40.50.300">
    <property type="entry name" value="P-loop containing nucleotide triphosphate hydrolases"/>
    <property type="match status" value="1"/>
</dbReference>
<dbReference type="PROSITE" id="PS50893">
    <property type="entry name" value="ABC_TRANSPORTER_2"/>
    <property type="match status" value="1"/>
</dbReference>
<evidence type="ECO:0000256" key="2">
    <source>
        <dbReference type="ARBA" id="ARBA00022692"/>
    </source>
</evidence>
<dbReference type="Proteomes" id="UP000249341">
    <property type="component" value="Unassembled WGS sequence"/>
</dbReference>
<dbReference type="PROSITE" id="PS50929">
    <property type="entry name" value="ABC_TM1F"/>
    <property type="match status" value="1"/>
</dbReference>
<dbReference type="GO" id="GO:0005886">
    <property type="term" value="C:plasma membrane"/>
    <property type="evidence" value="ECO:0007669"/>
    <property type="project" value="UniProtKB-SubCell"/>
</dbReference>
<dbReference type="GO" id="GO:0034040">
    <property type="term" value="F:ATPase-coupled lipid transmembrane transporter activity"/>
    <property type="evidence" value="ECO:0007669"/>
    <property type="project" value="TreeGrafter"/>
</dbReference>
<keyword evidence="2 7" id="KW-0812">Transmembrane</keyword>
<feature type="domain" description="ABC transmembrane type-1" evidence="9">
    <location>
        <begin position="41"/>
        <end position="325"/>
    </location>
</feature>
<proteinExistence type="predicted"/>
<keyword evidence="6 7" id="KW-0472">Membrane</keyword>
<comment type="subcellular location">
    <subcellularLocation>
        <location evidence="1">Cell membrane</location>
        <topology evidence="1">Multi-pass membrane protein</topology>
    </subcellularLocation>
</comment>
<accession>A0A327YXH5</accession>
<protein>
    <submittedName>
        <fullName evidence="10">Putative ABC transport system ATP-binding protein</fullName>
    </submittedName>
</protein>
<dbReference type="GO" id="GO:0140359">
    <property type="term" value="F:ABC-type transporter activity"/>
    <property type="evidence" value="ECO:0007669"/>
    <property type="project" value="InterPro"/>
</dbReference>
<feature type="transmembrane region" description="Helical" evidence="7">
    <location>
        <begin position="40"/>
        <end position="61"/>
    </location>
</feature>
<dbReference type="InterPro" id="IPR017871">
    <property type="entry name" value="ABC_transporter-like_CS"/>
</dbReference>
<evidence type="ECO:0000259" key="8">
    <source>
        <dbReference type="PROSITE" id="PS50893"/>
    </source>
</evidence>
<dbReference type="InterPro" id="IPR027417">
    <property type="entry name" value="P-loop_NTPase"/>
</dbReference>
<keyword evidence="11" id="KW-1185">Reference proteome</keyword>
<dbReference type="InterPro" id="IPR003439">
    <property type="entry name" value="ABC_transporter-like_ATP-bd"/>
</dbReference>
<dbReference type="PANTHER" id="PTHR24221:SF654">
    <property type="entry name" value="ATP-BINDING CASSETTE SUB-FAMILY B MEMBER 6"/>
    <property type="match status" value="1"/>
</dbReference>
<evidence type="ECO:0000313" key="11">
    <source>
        <dbReference type="Proteomes" id="UP000249341"/>
    </source>
</evidence>
<dbReference type="CDD" id="cd07346">
    <property type="entry name" value="ABC_6TM_exporters"/>
    <property type="match status" value="1"/>
</dbReference>